<dbReference type="Proteomes" id="UP000014019">
    <property type="component" value="Unassembled WGS sequence"/>
</dbReference>
<feature type="signal peptide" evidence="1">
    <location>
        <begin position="1"/>
        <end position="32"/>
    </location>
</feature>
<feature type="chain" id="PRO_5004474109" evidence="1">
    <location>
        <begin position="33"/>
        <end position="320"/>
    </location>
</feature>
<organism evidence="2 3">
    <name type="scientific">Bacillus cereus VD118</name>
    <dbReference type="NCBI Taxonomy" id="1053231"/>
    <lineage>
        <taxon>Bacteria</taxon>
        <taxon>Bacillati</taxon>
        <taxon>Bacillota</taxon>
        <taxon>Bacilli</taxon>
        <taxon>Bacillales</taxon>
        <taxon>Bacillaceae</taxon>
        <taxon>Bacillus</taxon>
        <taxon>Bacillus cereus group</taxon>
    </lineage>
</organism>
<accession>R8PVB2</accession>
<protein>
    <submittedName>
        <fullName evidence="2">Uncharacterized protein</fullName>
    </submittedName>
</protein>
<dbReference type="PATRIC" id="fig|1053231.3.peg.5891"/>
<name>R8PVB2_BACCE</name>
<dbReference type="HOGENOM" id="CLU_896166_0_0_9"/>
<dbReference type="AlphaFoldDB" id="R8PVB2"/>
<evidence type="ECO:0000256" key="1">
    <source>
        <dbReference type="SAM" id="SignalP"/>
    </source>
</evidence>
<dbReference type="RefSeq" id="WP_016103336.1">
    <property type="nucleotide sequence ID" value="NZ_KB976792.1"/>
</dbReference>
<reference evidence="2 3" key="1">
    <citation type="submission" date="2012-12" db="EMBL/GenBank/DDBJ databases">
        <title>The Genome Sequence of Bacillus cereus VD118.</title>
        <authorList>
            <consortium name="The Broad Institute Genome Sequencing Platform"/>
            <consortium name="The Broad Institute Genome Sequencing Center for Infectious Disease"/>
            <person name="Feldgarden M."/>
            <person name="Van der Auwera G.A."/>
            <person name="Mahillon J."/>
            <person name="Duprez V."/>
            <person name="Timmery S."/>
            <person name="Mattelet C."/>
            <person name="Dierick K."/>
            <person name="Sun M."/>
            <person name="Yu Z."/>
            <person name="Zhu L."/>
            <person name="Hu X."/>
            <person name="Shank E.B."/>
            <person name="Swiecicka I."/>
            <person name="Hansen B.M."/>
            <person name="Andrup L."/>
            <person name="Walker B."/>
            <person name="Young S.K."/>
            <person name="Zeng Q."/>
            <person name="Gargeya S."/>
            <person name="Fitzgerald M."/>
            <person name="Haas B."/>
            <person name="Abouelleil A."/>
            <person name="Alvarado L."/>
            <person name="Arachchi H.M."/>
            <person name="Berlin A.M."/>
            <person name="Chapman S.B."/>
            <person name="Dewar J."/>
            <person name="Goldberg J."/>
            <person name="Griggs A."/>
            <person name="Gujja S."/>
            <person name="Hansen M."/>
            <person name="Howarth C."/>
            <person name="Imamovic A."/>
            <person name="Larimer J."/>
            <person name="McCowan C."/>
            <person name="Murphy C."/>
            <person name="Neiman D."/>
            <person name="Pearson M."/>
            <person name="Priest M."/>
            <person name="Roberts A."/>
            <person name="Saif S."/>
            <person name="Shea T."/>
            <person name="Sisk P."/>
            <person name="Sykes S."/>
            <person name="Wortman J."/>
            <person name="Nusbaum C."/>
            <person name="Birren B."/>
        </authorList>
    </citation>
    <scope>NUCLEOTIDE SEQUENCE [LARGE SCALE GENOMIC DNA]</scope>
    <source>
        <strain evidence="2 3">VD118</strain>
    </source>
</reference>
<dbReference type="EMBL" id="AHEZ01000071">
    <property type="protein sequence ID" value="EOP62487.1"/>
    <property type="molecule type" value="Genomic_DNA"/>
</dbReference>
<evidence type="ECO:0000313" key="3">
    <source>
        <dbReference type="Proteomes" id="UP000014019"/>
    </source>
</evidence>
<proteinExistence type="predicted"/>
<comment type="caution">
    <text evidence="2">The sequence shown here is derived from an EMBL/GenBank/DDBJ whole genome shotgun (WGS) entry which is preliminary data.</text>
</comment>
<evidence type="ECO:0000313" key="2">
    <source>
        <dbReference type="EMBL" id="EOP62487.1"/>
    </source>
</evidence>
<sequence>MKRQKIRNITKVIPAAFVLSSALFVAPGFSSADTNTTNVGNLPVVISSQEAKAPMTAEQAQQKGIGIPIPEDPYTPFAPEWEETVKDGAVIDYVYVDVVANENGTSINGLQDIYPDYRILKADGNWLPEGESYSKTANKGEVLYSIAIPKTNPVASDTKLTQKLSWKLIDSTLVNKDAGYDWGKDVTSGISHNVTVGLSYTLGMEVGLEGIATVNQSLTASFGYGVTLNSEETIRKEFHFNPKPADYAYGQYRTALYRQVANYSVVPGAELQKWMSNEENNNSINQVYKALGKSAPLKYKAKDSVNYQTDNLVALTNGKQ</sequence>
<keyword evidence="1" id="KW-0732">Signal</keyword>
<gene>
    <name evidence="2" type="ORF">IIQ_05876</name>
</gene>